<dbReference type="Proteomes" id="UP000198582">
    <property type="component" value="Unassembled WGS sequence"/>
</dbReference>
<accession>A0A1H8UKY7</accession>
<dbReference type="EMBL" id="FOEF01000003">
    <property type="protein sequence ID" value="SEP03835.1"/>
    <property type="molecule type" value="Genomic_DNA"/>
</dbReference>
<keyword evidence="2" id="KW-1185">Reference proteome</keyword>
<sequence>MSTDLDLAVALLRATPTHENRPEAQLRGWASIALAYGDELAAAPDDEDVRIVERDGGVRDGELLLAEYRRATVTLYRDALARMEKLAARRGWPVTSDGLRKAAVAHELAHHRLDVRELNRRLGHTAARLGPFRLRGHVAGADEIVAHRFAHHRSGLGVSPLRLTAALAEGNR</sequence>
<name>A0A1H8UKY7_9PSEU</name>
<protein>
    <submittedName>
        <fullName evidence="1">Uncharacterized protein</fullName>
    </submittedName>
</protein>
<dbReference type="STRING" id="394193.SAMN04489732_103339"/>
<reference evidence="1 2" key="1">
    <citation type="submission" date="2016-10" db="EMBL/GenBank/DDBJ databases">
        <authorList>
            <person name="de Groot N.N."/>
        </authorList>
    </citation>
    <scope>NUCLEOTIDE SEQUENCE [LARGE SCALE GENOMIC DNA]</scope>
    <source>
        <strain evidence="1 2">DSM 44993</strain>
    </source>
</reference>
<evidence type="ECO:0000313" key="1">
    <source>
        <dbReference type="EMBL" id="SEP03835.1"/>
    </source>
</evidence>
<dbReference type="OrthoDB" id="3425223at2"/>
<organism evidence="1 2">
    <name type="scientific">Amycolatopsis saalfeldensis</name>
    <dbReference type="NCBI Taxonomy" id="394193"/>
    <lineage>
        <taxon>Bacteria</taxon>
        <taxon>Bacillati</taxon>
        <taxon>Actinomycetota</taxon>
        <taxon>Actinomycetes</taxon>
        <taxon>Pseudonocardiales</taxon>
        <taxon>Pseudonocardiaceae</taxon>
        <taxon>Amycolatopsis</taxon>
    </lineage>
</organism>
<dbReference type="RefSeq" id="WP_091615494.1">
    <property type="nucleotide sequence ID" value="NZ_FOEF01000003.1"/>
</dbReference>
<dbReference type="AlphaFoldDB" id="A0A1H8UKY7"/>
<evidence type="ECO:0000313" key="2">
    <source>
        <dbReference type="Proteomes" id="UP000198582"/>
    </source>
</evidence>
<gene>
    <name evidence="1" type="ORF">SAMN04489732_103339</name>
</gene>
<proteinExistence type="predicted"/>